<evidence type="ECO:0000259" key="8">
    <source>
        <dbReference type="Pfam" id="PF01055"/>
    </source>
</evidence>
<dbReference type="Gene3D" id="2.60.40.1180">
    <property type="entry name" value="Golgi alpha-mannosidase II"/>
    <property type="match status" value="2"/>
</dbReference>
<dbReference type="InterPro" id="IPR048395">
    <property type="entry name" value="Glyco_hydro_31_C"/>
</dbReference>
<dbReference type="Pfam" id="PF21365">
    <property type="entry name" value="Glyco_hydro_31_3rd"/>
    <property type="match status" value="1"/>
</dbReference>
<dbReference type="GO" id="GO:0005975">
    <property type="term" value="P:carbohydrate metabolic process"/>
    <property type="evidence" value="ECO:0007669"/>
    <property type="project" value="InterPro"/>
</dbReference>
<accession>A0A9P5NCS3</accession>
<dbReference type="CDD" id="cd06602">
    <property type="entry name" value="GH31_MGAM_SI_GAA"/>
    <property type="match status" value="1"/>
</dbReference>
<dbReference type="SUPFAM" id="SSF51011">
    <property type="entry name" value="Glycosyl hydrolase domain"/>
    <property type="match status" value="1"/>
</dbReference>
<evidence type="ECO:0000256" key="2">
    <source>
        <dbReference type="ARBA" id="ARBA00022729"/>
    </source>
</evidence>
<evidence type="ECO:0000256" key="3">
    <source>
        <dbReference type="ARBA" id="ARBA00022801"/>
    </source>
</evidence>
<dbReference type="Proteomes" id="UP000724874">
    <property type="component" value="Unassembled WGS sequence"/>
</dbReference>
<evidence type="ECO:0000259" key="9">
    <source>
        <dbReference type="Pfam" id="PF21365"/>
    </source>
</evidence>
<dbReference type="OrthoDB" id="5839090at2759"/>
<evidence type="ECO:0000256" key="6">
    <source>
        <dbReference type="RuleBase" id="RU361185"/>
    </source>
</evidence>
<dbReference type="GO" id="GO:0004553">
    <property type="term" value="F:hydrolase activity, hydrolyzing O-glycosyl compounds"/>
    <property type="evidence" value="ECO:0007669"/>
    <property type="project" value="InterPro"/>
</dbReference>
<dbReference type="InterPro" id="IPR011013">
    <property type="entry name" value="Gal_mutarotase_sf_dom"/>
</dbReference>
<dbReference type="Gene3D" id="3.20.20.80">
    <property type="entry name" value="Glycosidases"/>
    <property type="match status" value="2"/>
</dbReference>
<dbReference type="PANTHER" id="PTHR22762:SF133">
    <property type="entry name" value="P-TYPE DOMAIN-CONTAINING PROTEIN"/>
    <property type="match status" value="1"/>
</dbReference>
<keyword evidence="5 6" id="KW-0326">Glycosidase</keyword>
<keyword evidence="2" id="KW-0732">Signal</keyword>
<keyword evidence="11" id="KW-1185">Reference proteome</keyword>
<keyword evidence="3 6" id="KW-0378">Hydrolase</keyword>
<dbReference type="GO" id="GO:0030246">
    <property type="term" value="F:carbohydrate binding"/>
    <property type="evidence" value="ECO:0007669"/>
    <property type="project" value="InterPro"/>
</dbReference>
<evidence type="ECO:0000313" key="11">
    <source>
        <dbReference type="Proteomes" id="UP000724874"/>
    </source>
</evidence>
<dbReference type="InterPro" id="IPR000322">
    <property type="entry name" value="Glyco_hydro_31_TIM"/>
</dbReference>
<dbReference type="InterPro" id="IPR030459">
    <property type="entry name" value="Glyco_hydro_31_CS"/>
</dbReference>
<dbReference type="PANTHER" id="PTHR22762">
    <property type="entry name" value="ALPHA-GLUCOSIDASE"/>
    <property type="match status" value="1"/>
</dbReference>
<comment type="similarity">
    <text evidence="1 6">Belongs to the glycosyl hydrolase 31 family.</text>
</comment>
<dbReference type="CDD" id="cd14752">
    <property type="entry name" value="GH31_N"/>
    <property type="match status" value="1"/>
</dbReference>
<sequence length="964" mass="107562">MFSDTRWLTWGILFTSLSNKGGEQNIAHSFDVTSCPGELYIQKVIVFNVYSFRGYVLDALQQTNTGLVAQLTLHGAACNAFRNDISELTIEVTYETTSRLHVNIFDTANGQYTLPQSVIEHPLPPTQSFEETSDLLFNYQSSPFAFWIMRRAEPDAIPLFDTRITSLPQTLIPPFISGDQSLALNGFPLVFEDQFLQLASALPRNTNIYDLGEVIASSGFRRNIGPDGGTIQTLWARGAADPVDENLYGTHPVYLEHRFDLSTNTSQSHGVLLLSAAGGDVILTTPPSSNVSIIEYRMIGGVLDFYFFSGLTPNAVIKQYGELIGFPTWQPVWGFGFHLCRWGHKSIADVKEQVSSMRAANIPLEAIWNDIELYHAFRDFTTDPVSFPTNDTKAFIFELNANHQHYIPIVDAAIAKTVNSTDHYKPYLKGVEKGVFVKNPDGSEHVGKLWPGYTVYTDWFQSKAQKWWMESLRDWYESGIEYSGLWLDKNEPTQFCDGSCGTGANLTDIEERVPSPLILSGMAAFQRLQLITFLPNNNSYNSTIFGPSGNITINGTITCLPDVSPRASPSKARRPGTKKQLSSDAKSPLYAIHNGNGRLEYHSLALNATHAGGAVELDVHNLWGLMEEKATHWAFQKILPNKRPFLISRSTFPSSGKWTGHWLGDNYSLWSYLRYDIASVLQFQIFQIPFVGPDACGFNGNTDEELCNRWMQLAAFFPFFRNHNVREALPQEPYRWDSVAEASRKAIAIRYSLLPYWYTLFANSSMNGAPPFLVGRDILVTPVLEPNVSFVSGIFPGRGNVIWRDWYTHDMVKATPSQHTTLSAPLGHINVHIRDGSAILRHTSPAYTIEETRRGPYFLLVSLTSEGIARGTAYVDDGISYPPGPNRILGFGVARNELTISGEGSFLVEQRLEEVTILGVGSKPRSVAVNGEVTKEWTYAPENGELVLGGLRADLNGPLSLKWY</sequence>
<evidence type="ECO:0000256" key="5">
    <source>
        <dbReference type="ARBA" id="ARBA00023295"/>
    </source>
</evidence>
<gene>
    <name evidence="10" type="ORF">CPB84DRAFT_1966011</name>
</gene>
<proteinExistence type="inferred from homology"/>
<dbReference type="SUPFAM" id="SSF74650">
    <property type="entry name" value="Galactose mutarotase-like"/>
    <property type="match status" value="1"/>
</dbReference>
<evidence type="ECO:0000313" key="10">
    <source>
        <dbReference type="EMBL" id="KAF8879211.1"/>
    </source>
</evidence>
<reference evidence="10" key="1">
    <citation type="submission" date="2020-11" db="EMBL/GenBank/DDBJ databases">
        <authorList>
            <consortium name="DOE Joint Genome Institute"/>
            <person name="Ahrendt S."/>
            <person name="Riley R."/>
            <person name="Andreopoulos W."/>
            <person name="LaButti K."/>
            <person name="Pangilinan J."/>
            <person name="Ruiz-duenas F.J."/>
            <person name="Barrasa J.M."/>
            <person name="Sanchez-Garcia M."/>
            <person name="Camarero S."/>
            <person name="Miyauchi S."/>
            <person name="Serrano A."/>
            <person name="Linde D."/>
            <person name="Babiker R."/>
            <person name="Drula E."/>
            <person name="Ayuso-Fernandez I."/>
            <person name="Pacheco R."/>
            <person name="Padilla G."/>
            <person name="Ferreira P."/>
            <person name="Barriuso J."/>
            <person name="Kellner H."/>
            <person name="Castanera R."/>
            <person name="Alfaro M."/>
            <person name="Ramirez L."/>
            <person name="Pisabarro A.G."/>
            <person name="Kuo A."/>
            <person name="Tritt A."/>
            <person name="Lipzen A."/>
            <person name="He G."/>
            <person name="Yan M."/>
            <person name="Ng V."/>
            <person name="Cullen D."/>
            <person name="Martin F."/>
            <person name="Rosso M.-N."/>
            <person name="Henrissat B."/>
            <person name="Hibbett D."/>
            <person name="Martinez A.T."/>
            <person name="Grigoriev I.V."/>
        </authorList>
    </citation>
    <scope>NUCLEOTIDE SEQUENCE</scope>
    <source>
        <strain evidence="10">AH 44721</strain>
    </source>
</reference>
<comment type="caution">
    <text evidence="10">The sequence shown here is derived from an EMBL/GenBank/DDBJ whole genome shotgun (WGS) entry which is preliminary data.</text>
</comment>
<dbReference type="EMBL" id="JADNYJ010000151">
    <property type="protein sequence ID" value="KAF8879211.1"/>
    <property type="molecule type" value="Genomic_DNA"/>
</dbReference>
<dbReference type="Gene3D" id="2.60.40.1760">
    <property type="entry name" value="glycosyl hydrolase (family 31)"/>
    <property type="match status" value="1"/>
</dbReference>
<evidence type="ECO:0000256" key="4">
    <source>
        <dbReference type="ARBA" id="ARBA00023180"/>
    </source>
</evidence>
<dbReference type="SUPFAM" id="SSF51445">
    <property type="entry name" value="(Trans)glycosidases"/>
    <property type="match status" value="1"/>
</dbReference>
<feature type="domain" description="Glycosyl hydrolase family 31 C-terminal" evidence="9">
    <location>
        <begin position="772"/>
        <end position="839"/>
    </location>
</feature>
<dbReference type="Pfam" id="PF01055">
    <property type="entry name" value="Glyco_hydro_31_2nd"/>
    <property type="match status" value="1"/>
</dbReference>
<evidence type="ECO:0000256" key="7">
    <source>
        <dbReference type="SAM" id="MobiDB-lite"/>
    </source>
</evidence>
<dbReference type="InterPro" id="IPR013780">
    <property type="entry name" value="Glyco_hydro_b"/>
</dbReference>
<dbReference type="PROSITE" id="PS00707">
    <property type="entry name" value="GLYCOSYL_HYDROL_F31_2"/>
    <property type="match status" value="1"/>
</dbReference>
<organism evidence="10 11">
    <name type="scientific">Gymnopilus junonius</name>
    <name type="common">Spectacular rustgill mushroom</name>
    <name type="synonym">Gymnopilus spectabilis subsp. junonius</name>
    <dbReference type="NCBI Taxonomy" id="109634"/>
    <lineage>
        <taxon>Eukaryota</taxon>
        <taxon>Fungi</taxon>
        <taxon>Dikarya</taxon>
        <taxon>Basidiomycota</taxon>
        <taxon>Agaricomycotina</taxon>
        <taxon>Agaricomycetes</taxon>
        <taxon>Agaricomycetidae</taxon>
        <taxon>Agaricales</taxon>
        <taxon>Agaricineae</taxon>
        <taxon>Hymenogastraceae</taxon>
        <taxon>Gymnopilus</taxon>
    </lineage>
</organism>
<protein>
    <submittedName>
        <fullName evidence="10">Glycoside hydrolase family 31 protein</fullName>
    </submittedName>
</protein>
<name>A0A9P5NCS3_GYMJU</name>
<dbReference type="InterPro" id="IPR017853">
    <property type="entry name" value="GH"/>
</dbReference>
<dbReference type="AlphaFoldDB" id="A0A9P5NCS3"/>
<evidence type="ECO:0000256" key="1">
    <source>
        <dbReference type="ARBA" id="ARBA00007806"/>
    </source>
</evidence>
<feature type="region of interest" description="Disordered" evidence="7">
    <location>
        <begin position="564"/>
        <end position="585"/>
    </location>
</feature>
<feature type="domain" description="Glycoside hydrolase family 31 TIM barrel" evidence="8">
    <location>
        <begin position="328"/>
        <end position="760"/>
    </location>
</feature>
<keyword evidence="4" id="KW-0325">Glycoprotein</keyword>